<dbReference type="InterPro" id="IPR015946">
    <property type="entry name" value="KH_dom-like_a/b"/>
</dbReference>
<feature type="region of interest" description="Disordered" evidence="1">
    <location>
        <begin position="1"/>
        <end position="24"/>
    </location>
</feature>
<evidence type="ECO:0000256" key="1">
    <source>
        <dbReference type="SAM" id="MobiDB-lite"/>
    </source>
</evidence>
<evidence type="ECO:0000313" key="2">
    <source>
        <dbReference type="EMBL" id="SDT85505.1"/>
    </source>
</evidence>
<name>A0ABY0V4X4_9ACTO</name>
<dbReference type="SUPFAM" id="SSF82784">
    <property type="entry name" value="OsmC-like"/>
    <property type="match status" value="1"/>
</dbReference>
<dbReference type="Proteomes" id="UP000198976">
    <property type="component" value="Chromosome I"/>
</dbReference>
<accession>A0ABY0V4X4</accession>
<feature type="compositionally biased region" description="Polar residues" evidence="1">
    <location>
        <begin position="1"/>
        <end position="11"/>
    </location>
</feature>
<dbReference type="PANTHER" id="PTHR42830:SF1">
    <property type="entry name" value="OSMOTICALLY INDUCIBLE FAMILY PROTEIN"/>
    <property type="match status" value="1"/>
</dbReference>
<organism evidence="2 3">
    <name type="scientific">Schaalia radingae</name>
    <dbReference type="NCBI Taxonomy" id="131110"/>
    <lineage>
        <taxon>Bacteria</taxon>
        <taxon>Bacillati</taxon>
        <taxon>Actinomycetota</taxon>
        <taxon>Actinomycetes</taxon>
        <taxon>Actinomycetales</taxon>
        <taxon>Actinomycetaceae</taxon>
        <taxon>Schaalia</taxon>
    </lineage>
</organism>
<dbReference type="InterPro" id="IPR019904">
    <property type="entry name" value="Peroxiredoxin_OsmC"/>
</dbReference>
<dbReference type="InterPro" id="IPR052707">
    <property type="entry name" value="OsmC_Ohr_Peroxiredoxin"/>
</dbReference>
<dbReference type="InterPro" id="IPR003718">
    <property type="entry name" value="OsmC/Ohr_fam"/>
</dbReference>
<evidence type="ECO:0000313" key="3">
    <source>
        <dbReference type="Proteomes" id="UP000198976"/>
    </source>
</evidence>
<reference evidence="2 3" key="1">
    <citation type="submission" date="2016-10" db="EMBL/GenBank/DDBJ databases">
        <authorList>
            <person name="Varghese N."/>
            <person name="Submissions S."/>
        </authorList>
    </citation>
    <scope>NUCLEOTIDE SEQUENCE [LARGE SCALE GENOMIC DNA]</scope>
    <source>
        <strain evidence="2 3">DSM 9169</strain>
    </source>
</reference>
<keyword evidence="3" id="KW-1185">Reference proteome</keyword>
<dbReference type="Gene3D" id="3.30.300.20">
    <property type="match status" value="1"/>
</dbReference>
<dbReference type="RefSeq" id="WP_070726002.1">
    <property type="nucleotide sequence ID" value="NZ_LT629792.1"/>
</dbReference>
<sequence length="142" mass="14743">MANSTVSTASTHWEGGLTDGAGQTTLETSGVVTLDVAWGKRTDPGQGTTNPEELIAAAFATCYSMALTNELTENGHAPEFLDTTVEVSFNPKDGISGAKLTVSGKVPGLDAEAFKEKAEWAKDNCPVSKALGGLKKELVVNA</sequence>
<dbReference type="InterPro" id="IPR036102">
    <property type="entry name" value="OsmC/Ohrsf"/>
</dbReference>
<dbReference type="PANTHER" id="PTHR42830">
    <property type="entry name" value="OSMOTICALLY INDUCIBLE FAMILY PROTEIN"/>
    <property type="match status" value="1"/>
</dbReference>
<dbReference type="EMBL" id="LT629792">
    <property type="protein sequence ID" value="SDT85505.1"/>
    <property type="molecule type" value="Genomic_DNA"/>
</dbReference>
<protein>
    <submittedName>
        <fullName evidence="2">Osmotically inducible protein OsmC</fullName>
    </submittedName>
</protein>
<dbReference type="NCBIfam" id="TIGR03562">
    <property type="entry name" value="osmo_induc_OsmC"/>
    <property type="match status" value="1"/>
</dbReference>
<gene>
    <name evidence="2" type="ORF">SAMN04489714_0079</name>
</gene>
<proteinExistence type="predicted"/>
<dbReference type="Pfam" id="PF02566">
    <property type="entry name" value="OsmC"/>
    <property type="match status" value="1"/>
</dbReference>